<gene>
    <name evidence="1" type="ORF">GCM10025780_02020</name>
</gene>
<sequence length="50" mass="5490">MQVRVKGRTQDIRLEGLVASRKKCERQVALVQELVEAAKTDAAALAPERG</sequence>
<evidence type="ECO:0000313" key="1">
    <source>
        <dbReference type="EMBL" id="GAA4664654.1"/>
    </source>
</evidence>
<dbReference type="EMBL" id="BAABLM010000001">
    <property type="protein sequence ID" value="GAA4664654.1"/>
    <property type="molecule type" value="Genomic_DNA"/>
</dbReference>
<protein>
    <submittedName>
        <fullName evidence="1">Uncharacterized protein</fullName>
    </submittedName>
</protein>
<accession>A0ABP8VIU5</accession>
<evidence type="ECO:0000313" key="2">
    <source>
        <dbReference type="Proteomes" id="UP001501295"/>
    </source>
</evidence>
<reference evidence="2" key="1">
    <citation type="journal article" date="2019" name="Int. J. Syst. Evol. Microbiol.">
        <title>The Global Catalogue of Microorganisms (GCM) 10K type strain sequencing project: providing services to taxonomists for standard genome sequencing and annotation.</title>
        <authorList>
            <consortium name="The Broad Institute Genomics Platform"/>
            <consortium name="The Broad Institute Genome Sequencing Center for Infectious Disease"/>
            <person name="Wu L."/>
            <person name="Ma J."/>
        </authorList>
    </citation>
    <scope>NUCLEOTIDE SEQUENCE [LARGE SCALE GENOMIC DNA]</scope>
    <source>
        <strain evidence="2">JCM 18956</strain>
    </source>
</reference>
<proteinExistence type="predicted"/>
<dbReference type="Proteomes" id="UP001501295">
    <property type="component" value="Unassembled WGS sequence"/>
</dbReference>
<name>A0ABP8VIU5_9MICO</name>
<keyword evidence="2" id="KW-1185">Reference proteome</keyword>
<organism evidence="1 2">
    <name type="scientific">Frondihabitans cladoniiphilus</name>
    <dbReference type="NCBI Taxonomy" id="715785"/>
    <lineage>
        <taxon>Bacteria</taxon>
        <taxon>Bacillati</taxon>
        <taxon>Actinomycetota</taxon>
        <taxon>Actinomycetes</taxon>
        <taxon>Micrococcales</taxon>
        <taxon>Microbacteriaceae</taxon>
        <taxon>Frondihabitans</taxon>
    </lineage>
</organism>
<comment type="caution">
    <text evidence="1">The sequence shown here is derived from an EMBL/GenBank/DDBJ whole genome shotgun (WGS) entry which is preliminary data.</text>
</comment>